<dbReference type="PANTHER" id="PTHR24421:SF10">
    <property type="entry name" value="NITRATE_NITRITE SENSOR PROTEIN NARQ"/>
    <property type="match status" value="1"/>
</dbReference>
<dbReference type="InterPro" id="IPR036890">
    <property type="entry name" value="HATPase_C_sf"/>
</dbReference>
<evidence type="ECO:0000256" key="8">
    <source>
        <dbReference type="ARBA" id="ARBA00023012"/>
    </source>
</evidence>
<sequence>MSALIRPFITRTTYLRWVHLVLGSALAVPYVAVAVTALGPLLSDGPVGLGLWSGWVLAVQIAFVAAACTATALVPVARLLSGGLAKALVADLQPERAESWPDRWRTVVWFALHLAAGSLIGALTLAVPPFVLVLVLSPVLDMPWAASAYRWFGFGEPWAPLVAIVLVFAGFHLVAATGELLSRLAPALLGPSEQDRLRQRVEQLSERNRIASELHDSVGHALNVVTLQAGAAARVLDANPEFAREALTTIAESARHALTDLDHALGVLREDPRPEPTTARDLEDLEELARATDLAGLEVVTTVAGDPAEVPGHISRESYRIVREGLTNALRHAGSVRVDLRVRVHSGLLELEMTNPLGESRSSRRSGLGLSGIRGRVRALGGEAEAGAADGKWRLTVRIPLRSSA</sequence>
<keyword evidence="9" id="KW-1133">Transmembrane helix</keyword>
<dbReference type="CDD" id="cd16917">
    <property type="entry name" value="HATPase_UhpB-NarQ-NarX-like"/>
    <property type="match status" value="1"/>
</dbReference>
<dbReference type="Gene3D" id="3.30.565.10">
    <property type="entry name" value="Histidine kinase-like ATPase, C-terminal domain"/>
    <property type="match status" value="1"/>
</dbReference>
<dbReference type="PANTHER" id="PTHR24421">
    <property type="entry name" value="NITRATE/NITRITE SENSOR PROTEIN NARX-RELATED"/>
    <property type="match status" value="1"/>
</dbReference>
<dbReference type="Gene3D" id="1.20.5.1930">
    <property type="match status" value="1"/>
</dbReference>
<feature type="domain" description="Signal transduction histidine kinase subgroup 3 dimerisation and phosphoacceptor" evidence="10">
    <location>
        <begin position="206"/>
        <end position="271"/>
    </location>
</feature>
<dbReference type="EC" id="2.7.13.3" evidence="2"/>
<dbReference type="InterPro" id="IPR011712">
    <property type="entry name" value="Sig_transdc_His_kin_sub3_dim/P"/>
</dbReference>
<dbReference type="EMBL" id="BAAAUX010000023">
    <property type="protein sequence ID" value="GAA2812023.1"/>
    <property type="molecule type" value="Genomic_DNA"/>
</dbReference>
<dbReference type="SUPFAM" id="SSF55874">
    <property type="entry name" value="ATPase domain of HSP90 chaperone/DNA topoisomerase II/histidine kinase"/>
    <property type="match status" value="1"/>
</dbReference>
<keyword evidence="8" id="KW-0902">Two-component regulatory system</keyword>
<gene>
    <name evidence="11" type="ORF">GCM10010470_54330</name>
</gene>
<evidence type="ECO:0000256" key="5">
    <source>
        <dbReference type="ARBA" id="ARBA00022741"/>
    </source>
</evidence>
<keyword evidence="9" id="KW-0472">Membrane</keyword>
<evidence type="ECO:0000313" key="12">
    <source>
        <dbReference type="Proteomes" id="UP001500979"/>
    </source>
</evidence>
<feature type="transmembrane region" description="Helical" evidence="9">
    <location>
        <begin position="20"/>
        <end position="42"/>
    </location>
</feature>
<keyword evidence="6 11" id="KW-0418">Kinase</keyword>
<protein>
    <recommendedName>
        <fullName evidence="2">histidine kinase</fullName>
        <ecNumber evidence="2">2.7.13.3</ecNumber>
    </recommendedName>
</protein>
<keyword evidence="9" id="KW-0812">Transmembrane</keyword>
<keyword evidence="12" id="KW-1185">Reference proteome</keyword>
<dbReference type="Pfam" id="PF07730">
    <property type="entry name" value="HisKA_3"/>
    <property type="match status" value="1"/>
</dbReference>
<evidence type="ECO:0000256" key="9">
    <source>
        <dbReference type="SAM" id="Phobius"/>
    </source>
</evidence>
<feature type="transmembrane region" description="Helical" evidence="9">
    <location>
        <begin position="107"/>
        <end position="137"/>
    </location>
</feature>
<feature type="transmembrane region" description="Helical" evidence="9">
    <location>
        <begin position="54"/>
        <end position="76"/>
    </location>
</feature>
<evidence type="ECO:0000256" key="3">
    <source>
        <dbReference type="ARBA" id="ARBA00022553"/>
    </source>
</evidence>
<evidence type="ECO:0000313" key="11">
    <source>
        <dbReference type="EMBL" id="GAA2812023.1"/>
    </source>
</evidence>
<evidence type="ECO:0000256" key="1">
    <source>
        <dbReference type="ARBA" id="ARBA00000085"/>
    </source>
</evidence>
<comment type="caution">
    <text evidence="11">The sequence shown here is derived from an EMBL/GenBank/DDBJ whole genome shotgun (WGS) entry which is preliminary data.</text>
</comment>
<evidence type="ECO:0000256" key="2">
    <source>
        <dbReference type="ARBA" id="ARBA00012438"/>
    </source>
</evidence>
<feature type="transmembrane region" description="Helical" evidence="9">
    <location>
        <begin position="157"/>
        <end position="176"/>
    </location>
</feature>
<proteinExistence type="predicted"/>
<dbReference type="RefSeq" id="WP_344684446.1">
    <property type="nucleotide sequence ID" value="NZ_BAAAUX010000023.1"/>
</dbReference>
<keyword evidence="7" id="KW-0067">ATP-binding</keyword>
<dbReference type="InterPro" id="IPR050482">
    <property type="entry name" value="Sensor_HK_TwoCompSys"/>
</dbReference>
<dbReference type="Proteomes" id="UP001500979">
    <property type="component" value="Unassembled WGS sequence"/>
</dbReference>
<keyword evidence="5" id="KW-0547">Nucleotide-binding</keyword>
<dbReference type="GO" id="GO:0016301">
    <property type="term" value="F:kinase activity"/>
    <property type="evidence" value="ECO:0007669"/>
    <property type="project" value="UniProtKB-KW"/>
</dbReference>
<comment type="catalytic activity">
    <reaction evidence="1">
        <text>ATP + protein L-histidine = ADP + protein N-phospho-L-histidine.</text>
        <dbReference type="EC" id="2.7.13.3"/>
    </reaction>
</comment>
<organism evidence="11 12">
    <name type="scientific">Saccharopolyspora taberi</name>
    <dbReference type="NCBI Taxonomy" id="60895"/>
    <lineage>
        <taxon>Bacteria</taxon>
        <taxon>Bacillati</taxon>
        <taxon>Actinomycetota</taxon>
        <taxon>Actinomycetes</taxon>
        <taxon>Pseudonocardiales</taxon>
        <taxon>Pseudonocardiaceae</taxon>
        <taxon>Saccharopolyspora</taxon>
    </lineage>
</organism>
<accession>A0ABN3VJR0</accession>
<evidence type="ECO:0000259" key="10">
    <source>
        <dbReference type="Pfam" id="PF07730"/>
    </source>
</evidence>
<keyword evidence="3" id="KW-0597">Phosphoprotein</keyword>
<name>A0ABN3VJR0_9PSEU</name>
<evidence type="ECO:0000256" key="7">
    <source>
        <dbReference type="ARBA" id="ARBA00022840"/>
    </source>
</evidence>
<keyword evidence="4" id="KW-0808">Transferase</keyword>
<evidence type="ECO:0000256" key="4">
    <source>
        <dbReference type="ARBA" id="ARBA00022679"/>
    </source>
</evidence>
<reference evidence="11 12" key="1">
    <citation type="journal article" date="2019" name="Int. J. Syst. Evol. Microbiol.">
        <title>The Global Catalogue of Microorganisms (GCM) 10K type strain sequencing project: providing services to taxonomists for standard genome sequencing and annotation.</title>
        <authorList>
            <consortium name="The Broad Institute Genomics Platform"/>
            <consortium name="The Broad Institute Genome Sequencing Center for Infectious Disease"/>
            <person name="Wu L."/>
            <person name="Ma J."/>
        </authorList>
    </citation>
    <scope>NUCLEOTIDE SEQUENCE [LARGE SCALE GENOMIC DNA]</scope>
    <source>
        <strain evidence="11 12">JCM 9383</strain>
    </source>
</reference>
<evidence type="ECO:0000256" key="6">
    <source>
        <dbReference type="ARBA" id="ARBA00022777"/>
    </source>
</evidence>